<gene>
    <name evidence="1" type="ORF">WMW72_33965</name>
</gene>
<protein>
    <recommendedName>
        <fullName evidence="3">Tail fiber protein</fullName>
    </recommendedName>
</protein>
<comment type="caution">
    <text evidence="1">The sequence shown here is derived from an EMBL/GenBank/DDBJ whole genome shotgun (WGS) entry which is preliminary data.</text>
</comment>
<evidence type="ECO:0008006" key="3">
    <source>
        <dbReference type="Google" id="ProtNLM"/>
    </source>
</evidence>
<accession>A0ABU9DXQ9</accession>
<organism evidence="1 2">
    <name type="scientific">Paenibacillus filicis</name>
    <dbReference type="NCBI Taxonomy" id="669464"/>
    <lineage>
        <taxon>Bacteria</taxon>
        <taxon>Bacillati</taxon>
        <taxon>Bacillota</taxon>
        <taxon>Bacilli</taxon>
        <taxon>Bacillales</taxon>
        <taxon>Paenibacillaceae</taxon>
        <taxon>Paenibacillus</taxon>
    </lineage>
</organism>
<dbReference type="Proteomes" id="UP001469365">
    <property type="component" value="Unassembled WGS sequence"/>
</dbReference>
<name>A0ABU9DXQ9_9BACL</name>
<reference evidence="1 2" key="1">
    <citation type="submission" date="2024-04" db="EMBL/GenBank/DDBJ databases">
        <title>draft genome sequnece of Paenibacillus filicis.</title>
        <authorList>
            <person name="Kim D.-U."/>
        </authorList>
    </citation>
    <scope>NUCLEOTIDE SEQUENCE [LARGE SCALE GENOMIC DNA]</scope>
    <source>
        <strain evidence="1 2">KACC14197</strain>
    </source>
</reference>
<proteinExistence type="predicted"/>
<dbReference type="EMBL" id="JBBPCC010000038">
    <property type="protein sequence ID" value="MEK8132900.1"/>
    <property type="molecule type" value="Genomic_DNA"/>
</dbReference>
<evidence type="ECO:0000313" key="2">
    <source>
        <dbReference type="Proteomes" id="UP001469365"/>
    </source>
</evidence>
<sequence length="844" mass="89208">MNTVAAGVVSWAQFYDVGLYVVDDALYNAIGSTIGPSTIRDYLPHVNGMQSVQCPAVLKTGRNLLAGSPDSLHANAVLTAPYNLALTATALDSKSAFRVPAVPNQSYTFAGTAAGAAGGTFEGYWLDSAGAVIGSSFTFTSGNQTRVSPAGTVALDVRLTNRTNATGTFTFSEWMLILGTAADLTQSFEPRNDDYVIGVTDSNGKALELHGDPLTGVYDRLDFTTGEVYRNYRKFTLDGSLPWTYNGIKGTDTKYVIVSTTDMPITQTPFTLRATKHDGTALPQQISAFNVNLPDTCWSAGQTLIGIVMRNTDFGMGPDATPTGADIRAYFNGWKMNNGTFGTPFNGTGGTKTWTRWDATNNTGAVTSPPTTIASGYIPGSAILQLAKGYVESVTTEGSISMHTGGNYVEMLEGVVRREKVVPVLNGNVYEINSTGRPASALSKRTNRILAVYKGGDFNRRWSVQNSGSSYWYGGAGAQIPAAELASTNDVYVTYVAVDRQNLTAAATDGRIEYPGNPGSAIALMSQGLADAQTQIAVHKWLLTLDGAYLDNLRLDVDADKAALNTHRIAPDMDHPDKSVRQRHIGDGAVTDTAIGSRTANDTTAPTMTGPLGTLLSSLFSLIKRITGGATALEPPAANLNGLQANKFDKAGGPLGGLVQTAGSMGNISNPSSDGVTLEVKSAGGVGDAAFIAFHRPGYSAGLLGLDTDGKLKFGGWAYGAAQNIITNANFAGEMGIRNGATSLERWNSSTGQWEESGGVKRVLAGEAMMNNSDTYAVDITLPVAVNVSKSYVVNSIRTNAQADYSNGGFWVTGHLISPTVLRLQRMDALYSAAVIIRWQVIEG</sequence>
<keyword evidence="2" id="KW-1185">Reference proteome</keyword>
<evidence type="ECO:0000313" key="1">
    <source>
        <dbReference type="EMBL" id="MEK8132900.1"/>
    </source>
</evidence>